<proteinExistence type="predicted"/>
<dbReference type="Proteomes" id="UP001212327">
    <property type="component" value="Unassembled WGS sequence"/>
</dbReference>
<reference evidence="1 4" key="2">
    <citation type="submission" date="2023-01" db="EMBL/GenBank/DDBJ databases">
        <title>Complete genome sequence of Lacticaseibacillus paracasei SRCM217440 isolated from Makgeolli.</title>
        <authorList>
            <person name="Yang H.-G."/>
            <person name="Jeong S.-J."/>
            <person name="Ha G.-S."/>
            <person name="Yang H.-J."/>
            <person name="Jeong D.-Y."/>
        </authorList>
    </citation>
    <scope>NUCLEOTIDE SEQUENCE [LARGE SCALE GENOMIC DNA]</scope>
    <source>
        <strain evidence="1 4">SRCM217440</strain>
    </source>
</reference>
<evidence type="ECO:0000313" key="3">
    <source>
        <dbReference type="Proteomes" id="UP000237433"/>
    </source>
</evidence>
<dbReference type="EMBL" id="LGIY01000044">
    <property type="protein sequence ID" value="POE38802.1"/>
    <property type="molecule type" value="Genomic_DNA"/>
</dbReference>
<dbReference type="EMBL" id="JAQLSF010000001">
    <property type="protein sequence ID" value="MDB1563946.1"/>
    <property type="molecule type" value="Genomic_DNA"/>
</dbReference>
<dbReference type="AlphaFoldDB" id="A0A2S3UBA3"/>
<evidence type="ECO:0000313" key="4">
    <source>
        <dbReference type="Proteomes" id="UP001212327"/>
    </source>
</evidence>
<organism evidence="2 3">
    <name type="scientific">Lacticaseibacillus paracasei</name>
    <name type="common">Lactobacillus paracasei</name>
    <dbReference type="NCBI Taxonomy" id="1597"/>
    <lineage>
        <taxon>Bacteria</taxon>
        <taxon>Bacillati</taxon>
        <taxon>Bacillota</taxon>
        <taxon>Bacilli</taxon>
        <taxon>Lactobacillales</taxon>
        <taxon>Lactobacillaceae</taxon>
        <taxon>Lacticaseibacillus</taxon>
    </lineage>
</organism>
<evidence type="ECO:0000313" key="2">
    <source>
        <dbReference type="EMBL" id="POE38802.1"/>
    </source>
</evidence>
<dbReference type="Proteomes" id="UP000237433">
    <property type="component" value="Unassembled WGS sequence"/>
</dbReference>
<comment type="caution">
    <text evidence="2">The sequence shown here is derived from an EMBL/GenBank/DDBJ whole genome shotgun (WGS) entry which is preliminary data.</text>
</comment>
<accession>A0A2S3UBA3</accession>
<sequence length="84" mass="7686">MQNSQALNLKEMETIVGGYGQGDCLATIAGTAATGVKGGATAGAIATTGPFAGVGALAGAVSGGTLGITAGGLACLVGFALGGE</sequence>
<evidence type="ECO:0000313" key="1">
    <source>
        <dbReference type="EMBL" id="MDB1563946.1"/>
    </source>
</evidence>
<gene>
    <name evidence="2" type="ORF">ACX51_15170</name>
    <name evidence="1" type="ORF">PGA78_04000</name>
</gene>
<protein>
    <submittedName>
        <fullName evidence="1">Blp family class II bacteriocin</fullName>
    </submittedName>
</protein>
<reference evidence="2 3" key="1">
    <citation type="journal article" date="2015" name="J. Am. Soc. Brew. Chem.">
        <title>Dissolved carbon dioxide selects for lactic acid bacteria able to grow in and spoil packaged beer.</title>
        <authorList>
            <person name="Bergsveinson J."/>
            <person name="Redekop A."/>
            <person name="Zoerb S."/>
            <person name="Ziola B."/>
        </authorList>
    </citation>
    <scope>NUCLEOTIDE SEQUENCE [LARGE SCALE GENOMIC DNA]</scope>
    <source>
        <strain evidence="2 3">CCC B1205</strain>
    </source>
</reference>
<name>A0A2S3UBA3_LACPA</name>
<dbReference type="RefSeq" id="WP_003567986.1">
    <property type="nucleotide sequence ID" value="NZ_AWZQ01000107.1"/>
</dbReference>
<dbReference type="GeneID" id="57091283"/>